<dbReference type="Proteomes" id="UP000292095">
    <property type="component" value="Unassembled WGS sequence"/>
</dbReference>
<reference evidence="2 3" key="1">
    <citation type="submission" date="2017-12" db="EMBL/GenBank/DDBJ databases">
        <title>Population genomics insights into the ecological differentiation and adaptive evolution in streptomycetes.</title>
        <authorList>
            <person name="Li Y."/>
            <person name="Huang Y."/>
        </authorList>
    </citation>
    <scope>NUCLEOTIDE SEQUENCE [LARGE SCALE GENOMIC DNA]</scope>
    <source>
        <strain evidence="2 3">FXJ.2339</strain>
    </source>
</reference>
<feature type="compositionally biased region" description="Basic and acidic residues" evidence="1">
    <location>
        <begin position="191"/>
        <end position="200"/>
    </location>
</feature>
<sequence length="231" mass="24885">MSGCGKVKAWQVPLRLVTGAFILHSGMEKWDGPDEQAQGVHGMARQTFPFLENIDAPRFLKLLAAGEIALGAALLTPMIPTRLAGAALTGFAGSLMAVYAQTPGLRKEGSVWPTPDGIGVSKDSWLLAIGLALTLSPHQKHHKHVKHIKHAQHVKHVRHAKGHGGCHKHHCHHEQGGHPGHHGHLKQAKLVAREAKEAKRPAKGVSPDGHSHHHAHRHGPGHARKGCPAHH</sequence>
<evidence type="ECO:0000313" key="3">
    <source>
        <dbReference type="Proteomes" id="UP000292095"/>
    </source>
</evidence>
<protein>
    <recommendedName>
        <fullName evidence="4">DoxX family membrane protein</fullName>
    </recommendedName>
</protein>
<dbReference type="EMBL" id="PKLK01000027">
    <property type="protein sequence ID" value="RZE35328.1"/>
    <property type="molecule type" value="Genomic_DNA"/>
</dbReference>
<name>A0AB37X837_9ACTN</name>
<feature type="region of interest" description="Disordered" evidence="1">
    <location>
        <begin position="161"/>
        <end position="231"/>
    </location>
</feature>
<evidence type="ECO:0008006" key="4">
    <source>
        <dbReference type="Google" id="ProtNLM"/>
    </source>
</evidence>
<accession>A0AB37X837</accession>
<evidence type="ECO:0000313" key="2">
    <source>
        <dbReference type="EMBL" id="RZE35328.1"/>
    </source>
</evidence>
<dbReference type="RefSeq" id="WP_103487482.1">
    <property type="nucleotide sequence ID" value="NZ_CP109594.1"/>
</dbReference>
<feature type="compositionally biased region" description="Basic residues" evidence="1">
    <location>
        <begin position="211"/>
        <end position="231"/>
    </location>
</feature>
<evidence type="ECO:0000256" key="1">
    <source>
        <dbReference type="SAM" id="MobiDB-lite"/>
    </source>
</evidence>
<feature type="compositionally biased region" description="Basic residues" evidence="1">
    <location>
        <begin position="161"/>
        <end position="172"/>
    </location>
</feature>
<gene>
    <name evidence="2" type="ORF">C0Q91_24560</name>
</gene>
<dbReference type="AlphaFoldDB" id="A0AB37X837"/>
<comment type="caution">
    <text evidence="2">The sequence shown here is derived from an EMBL/GenBank/DDBJ whole genome shotgun (WGS) entry which is preliminary data.</text>
</comment>
<organism evidence="2 3">
    <name type="scientific">Streptomyces albidoflavus</name>
    <dbReference type="NCBI Taxonomy" id="1886"/>
    <lineage>
        <taxon>Bacteria</taxon>
        <taxon>Bacillati</taxon>
        <taxon>Actinomycetota</taxon>
        <taxon>Actinomycetes</taxon>
        <taxon>Kitasatosporales</taxon>
        <taxon>Streptomycetaceae</taxon>
        <taxon>Streptomyces</taxon>
        <taxon>Streptomyces albidoflavus group</taxon>
    </lineage>
</organism>
<proteinExistence type="predicted"/>